<dbReference type="AlphaFoldDB" id="A0A1M7T981"/>
<evidence type="ECO:0000256" key="1">
    <source>
        <dbReference type="ARBA" id="ARBA00001933"/>
    </source>
</evidence>
<evidence type="ECO:0000256" key="3">
    <source>
        <dbReference type="ARBA" id="ARBA00022679"/>
    </source>
</evidence>
<evidence type="ECO:0000313" key="6">
    <source>
        <dbReference type="Proteomes" id="UP000184066"/>
    </source>
</evidence>
<feature type="domain" description="Aminotransferase class I/classII large" evidence="4">
    <location>
        <begin position="31"/>
        <end position="394"/>
    </location>
</feature>
<dbReference type="InterPro" id="IPR050881">
    <property type="entry name" value="LL-DAP_aminotransferase"/>
</dbReference>
<dbReference type="STRING" id="1189325.SAMN04488119_10596"/>
<dbReference type="InterPro" id="IPR015422">
    <property type="entry name" value="PyrdxlP-dep_Trfase_small"/>
</dbReference>
<keyword evidence="3 5" id="KW-0808">Transferase</keyword>
<evidence type="ECO:0000256" key="2">
    <source>
        <dbReference type="ARBA" id="ARBA00022576"/>
    </source>
</evidence>
<gene>
    <name evidence="5" type="ORF">SAMN05216200_10595</name>
</gene>
<evidence type="ECO:0000259" key="4">
    <source>
        <dbReference type="Pfam" id="PF00155"/>
    </source>
</evidence>
<dbReference type="Proteomes" id="UP000184066">
    <property type="component" value="Unassembled WGS sequence"/>
</dbReference>
<dbReference type="RefSeq" id="WP_072747302.1">
    <property type="nucleotide sequence ID" value="NZ_FOHL01000005.1"/>
</dbReference>
<dbReference type="PANTHER" id="PTHR42832">
    <property type="entry name" value="AMINO ACID AMINOTRANSFERASE"/>
    <property type="match status" value="1"/>
</dbReference>
<dbReference type="InterPro" id="IPR004839">
    <property type="entry name" value="Aminotransferase_I/II_large"/>
</dbReference>
<dbReference type="InterPro" id="IPR015424">
    <property type="entry name" value="PyrdxlP-dep_Trfase"/>
</dbReference>
<comment type="cofactor">
    <cofactor evidence="1">
        <name>pyridoxal 5'-phosphate</name>
        <dbReference type="ChEBI" id="CHEBI:597326"/>
    </cofactor>
</comment>
<name>A0A1M7T981_9RHOB</name>
<dbReference type="EMBL" id="FRDL01000005">
    <property type="protein sequence ID" value="SHN67310.1"/>
    <property type="molecule type" value="Genomic_DNA"/>
</dbReference>
<reference evidence="5 6" key="1">
    <citation type="submission" date="2016-12" db="EMBL/GenBank/DDBJ databases">
        <authorList>
            <person name="Song W.-J."/>
            <person name="Kurnit D.M."/>
        </authorList>
    </citation>
    <scope>NUCLEOTIDE SEQUENCE [LARGE SCALE GENOMIC DNA]</scope>
    <source>
        <strain evidence="5 6">CGMCC 1.10808</strain>
    </source>
</reference>
<dbReference type="Pfam" id="PF00155">
    <property type="entry name" value="Aminotran_1_2"/>
    <property type="match status" value="1"/>
</dbReference>
<proteinExistence type="predicted"/>
<keyword evidence="2 5" id="KW-0032">Aminotransferase</keyword>
<dbReference type="GO" id="GO:0008483">
    <property type="term" value="F:transaminase activity"/>
    <property type="evidence" value="ECO:0007669"/>
    <property type="project" value="UniProtKB-KW"/>
</dbReference>
<dbReference type="GO" id="GO:0030170">
    <property type="term" value="F:pyridoxal phosphate binding"/>
    <property type="evidence" value="ECO:0007669"/>
    <property type="project" value="InterPro"/>
</dbReference>
<dbReference type="Gene3D" id="3.40.640.10">
    <property type="entry name" value="Type I PLP-dependent aspartate aminotransferase-like (Major domain)"/>
    <property type="match status" value="1"/>
</dbReference>
<organism evidence="5 6">
    <name type="scientific">Oceanicella actignis</name>
    <dbReference type="NCBI Taxonomy" id="1189325"/>
    <lineage>
        <taxon>Bacteria</taxon>
        <taxon>Pseudomonadati</taxon>
        <taxon>Pseudomonadota</taxon>
        <taxon>Alphaproteobacteria</taxon>
        <taxon>Rhodobacterales</taxon>
        <taxon>Paracoccaceae</taxon>
        <taxon>Oceanicella</taxon>
    </lineage>
</organism>
<sequence length="415" mass="44902">MQMPERFQDLPDYAFPRLRALLDAHAPGGPVLAMSIGEPRHPPPPFVAETLARHADEYGRYPPNEGTPGLRDAIAAWLRRRYGLSEERADPDRHVLPLNGTREGLFAACLALCPERKNGARPAVLMPNPFYQCYGAAALAAGAEPVYVPATPESGHLPDYAALPADLLARTAAVYVCSPANPQGAVASAEWWRALIDLAERHDFRIFADECYAEIHRGDPPPGALEAAQAAGADPERVLAFHSLSKRSNLPGLRSGFCAGGPKTIAAMLRLRAYGGAPLPLPAQHAAEAAWRDEAHVERNRALYRRKFDEADRILGDLPGYASPAAGFFLWLHVGDGEAAALELWRGEGVRALPGAYLSRPAPDWLGGGDPGAAWLRVALVAPEDETRRGLEAIRRRLGPMMARAAEKTGRENGR</sequence>
<dbReference type="InterPro" id="IPR015421">
    <property type="entry name" value="PyrdxlP-dep_Trfase_major"/>
</dbReference>
<dbReference type="PANTHER" id="PTHR42832:SF3">
    <property type="entry name" value="L-GLUTAMINE--4-(METHYLSULFANYL)-2-OXOBUTANOATE AMINOTRANSFERASE"/>
    <property type="match status" value="1"/>
</dbReference>
<protein>
    <submittedName>
        <fullName evidence="5">Aspartate/methionine/tyrosine aminotransferase</fullName>
    </submittedName>
</protein>
<dbReference type="Gene3D" id="3.90.1150.10">
    <property type="entry name" value="Aspartate Aminotransferase, domain 1"/>
    <property type="match status" value="1"/>
</dbReference>
<keyword evidence="6" id="KW-1185">Reference proteome</keyword>
<dbReference type="SUPFAM" id="SSF53383">
    <property type="entry name" value="PLP-dependent transferases"/>
    <property type="match status" value="1"/>
</dbReference>
<dbReference type="CDD" id="cd00609">
    <property type="entry name" value="AAT_like"/>
    <property type="match status" value="1"/>
</dbReference>
<evidence type="ECO:0000313" key="5">
    <source>
        <dbReference type="EMBL" id="SHN67310.1"/>
    </source>
</evidence>
<dbReference type="OrthoDB" id="9813612at2"/>
<accession>A0A1M7T981</accession>